<protein>
    <submittedName>
        <fullName evidence="5">Teichoic acid/polysaccharide export protein</fullName>
    </submittedName>
</protein>
<evidence type="ECO:0000256" key="4">
    <source>
        <dbReference type="ARBA" id="ARBA00023136"/>
    </source>
</evidence>
<dbReference type="InterPro" id="IPR052556">
    <property type="entry name" value="PolySynth_Transporter"/>
</dbReference>
<evidence type="ECO:0000313" key="6">
    <source>
        <dbReference type="Proteomes" id="UP000352698"/>
    </source>
</evidence>
<keyword evidence="3" id="KW-1133">Transmembrane helix</keyword>
<evidence type="ECO:0000256" key="1">
    <source>
        <dbReference type="ARBA" id="ARBA00004141"/>
    </source>
</evidence>
<dbReference type="CDD" id="cd13128">
    <property type="entry name" value="MATE_Wzx_like"/>
    <property type="match status" value="1"/>
</dbReference>
<comment type="subcellular location">
    <subcellularLocation>
        <location evidence="1">Membrane</location>
        <topology evidence="1">Multi-pass membrane protein</topology>
    </subcellularLocation>
</comment>
<proteinExistence type="predicted"/>
<keyword evidence="2" id="KW-0812">Transmembrane</keyword>
<dbReference type="AlphaFoldDB" id="A0A7Z9AWY9"/>
<keyword evidence="4" id="KW-0472">Membrane</keyword>
<evidence type="ECO:0000256" key="3">
    <source>
        <dbReference type="ARBA" id="ARBA00022989"/>
    </source>
</evidence>
<organism evidence="5 6">
    <name type="scientific">Enterococcus hirae</name>
    <dbReference type="NCBI Taxonomy" id="1354"/>
    <lineage>
        <taxon>Bacteria</taxon>
        <taxon>Bacillati</taxon>
        <taxon>Bacillota</taxon>
        <taxon>Bacilli</taxon>
        <taxon>Lactobacillales</taxon>
        <taxon>Enterococcaceae</taxon>
        <taxon>Enterococcus</taxon>
    </lineage>
</organism>
<comment type="caution">
    <text evidence="5">The sequence shown here is derived from an EMBL/GenBank/DDBJ whole genome shotgun (WGS) entry which is preliminary data.</text>
</comment>
<sequence>MKSNLKTNFIYNSAYQMLSMIVPLVTTPYISRVLGADGVGIYSYNYSIAAYFVMFILLGLNNYGNREIAIERSCKEKVSRKFWSIYSLQILLGIFINLLYFFYCIFIATNQVVALTLLFYTLSGIFDINWFFFGMEEFRITVIRNTLVKILSTVAIFLFVKKPSDINIYTLILSLSFLVSQILLWPYLIKKVYFYKPKLSEVVSHIKPNLFLFLTVVAVSIYRTMDKIMLGYLTDNLQVGYFESSEKIIQVPMLLITSLGMIMLPRMSNLANNKKSIESKKLINKSILFAMFLSSSLCFGIMGVASEFVPLFFGKGFETCIYLFWILLPSCLFLAFANVVRTQYVIPNKLDQIYVKSVFIGAIVNFLSNSLLIKNYYSIGAAIGTLLAEIAVCVYISYKIRNDLDISYMVWISVPFIISGIIMFSVLLNVKLPFESLSSIMLGKILIGVPIYMGSLLLQIIIIKLTKKIV</sequence>
<dbReference type="GO" id="GO:0016020">
    <property type="term" value="C:membrane"/>
    <property type="evidence" value="ECO:0007669"/>
    <property type="project" value="UniProtKB-SubCell"/>
</dbReference>
<dbReference type="InterPro" id="IPR002797">
    <property type="entry name" value="Polysacc_synth"/>
</dbReference>
<dbReference type="RefSeq" id="WP_010738100.1">
    <property type="nucleotide sequence ID" value="NZ_CABEEP010000002.1"/>
</dbReference>
<evidence type="ECO:0000313" key="5">
    <source>
        <dbReference type="EMBL" id="VTQ73593.1"/>
    </source>
</evidence>
<dbReference type="PANTHER" id="PTHR43424">
    <property type="entry name" value="LOCUS PUTATIVE PROTEIN 1-RELATED"/>
    <property type="match status" value="1"/>
</dbReference>
<dbReference type="PANTHER" id="PTHR43424:SF1">
    <property type="entry name" value="LOCUS PUTATIVE PROTEIN 1-RELATED"/>
    <property type="match status" value="1"/>
</dbReference>
<gene>
    <name evidence="5" type="primary">rfbX_3</name>
    <name evidence="5" type="ORF">NCTC12204_02734</name>
</gene>
<reference evidence="5 6" key="1">
    <citation type="submission" date="2019-05" db="EMBL/GenBank/DDBJ databases">
        <authorList>
            <consortium name="Pathogen Informatics"/>
        </authorList>
    </citation>
    <scope>NUCLEOTIDE SEQUENCE [LARGE SCALE GENOMIC DNA]</scope>
    <source>
        <strain evidence="5 6">NCTC12204</strain>
    </source>
</reference>
<evidence type="ECO:0000256" key="2">
    <source>
        <dbReference type="ARBA" id="ARBA00022692"/>
    </source>
</evidence>
<dbReference type="Pfam" id="PF01943">
    <property type="entry name" value="Polysacc_synt"/>
    <property type="match status" value="1"/>
</dbReference>
<name>A0A7Z9AWY9_ENTHR</name>
<dbReference type="EMBL" id="CABEEP010000002">
    <property type="protein sequence ID" value="VTQ73593.1"/>
    <property type="molecule type" value="Genomic_DNA"/>
</dbReference>
<dbReference type="Proteomes" id="UP000352698">
    <property type="component" value="Unassembled WGS sequence"/>
</dbReference>
<accession>A0A7Z9AWY9</accession>